<keyword evidence="8" id="KW-0675">Receptor</keyword>
<sequence>MDAVTPYPTGDFATTYTGGWFSSTETPNATDPGGEPSLGPEADIVPAIFAVICLVGAAGNAFVIFMVYRTVTNYYIVNLAVTDLAFLICCVPFSAAKMATPSWEYGEFLCKFVFYFMQVRSFLLSLPLPIHMTTVTHEWYGPKILCTEVWPSHMARHAYMVYTFLISYVIPLVTSLTSYTLIVRHLCLKVHVLSHIQQQAIKRKKKVK</sequence>
<dbReference type="GO" id="GO:0005886">
    <property type="term" value="C:plasma membrane"/>
    <property type="evidence" value="ECO:0007669"/>
    <property type="project" value="UniProtKB-SubCell"/>
</dbReference>
<keyword evidence="4 11" id="KW-1133">Transmembrane helix</keyword>
<evidence type="ECO:0000256" key="6">
    <source>
        <dbReference type="ARBA" id="ARBA00023136"/>
    </source>
</evidence>
<feature type="transmembrane region" description="Helical" evidence="11">
    <location>
        <begin position="159"/>
        <end position="182"/>
    </location>
</feature>
<feature type="transmembrane region" description="Helical" evidence="11">
    <location>
        <begin position="74"/>
        <end position="96"/>
    </location>
</feature>
<evidence type="ECO:0000259" key="12">
    <source>
        <dbReference type="PROSITE" id="PS50262"/>
    </source>
</evidence>
<dbReference type="InterPro" id="IPR000276">
    <property type="entry name" value="GPCR_Rhodpsn"/>
</dbReference>
<dbReference type="GO" id="GO:0004930">
    <property type="term" value="F:G protein-coupled receptor activity"/>
    <property type="evidence" value="ECO:0007669"/>
    <property type="project" value="UniProtKB-KW"/>
</dbReference>
<evidence type="ECO:0000256" key="11">
    <source>
        <dbReference type="SAM" id="Phobius"/>
    </source>
</evidence>
<evidence type="ECO:0000256" key="4">
    <source>
        <dbReference type="ARBA" id="ARBA00022989"/>
    </source>
</evidence>
<keyword evidence="10" id="KW-0807">Transducer</keyword>
<evidence type="ECO:0000256" key="8">
    <source>
        <dbReference type="ARBA" id="ARBA00023170"/>
    </source>
</evidence>
<evidence type="ECO:0000256" key="5">
    <source>
        <dbReference type="ARBA" id="ARBA00023040"/>
    </source>
</evidence>
<reference evidence="13" key="1">
    <citation type="journal article" date="2008" name="Nature">
        <title>The amphioxus genome and the evolution of the chordate karyotype.</title>
        <authorList>
            <consortium name="US DOE Joint Genome Institute (JGI-PGF)"/>
            <person name="Putnam N.H."/>
            <person name="Butts T."/>
            <person name="Ferrier D.E.K."/>
            <person name="Furlong R.F."/>
            <person name="Hellsten U."/>
            <person name="Kawashima T."/>
            <person name="Robinson-Rechavi M."/>
            <person name="Shoguchi E."/>
            <person name="Terry A."/>
            <person name="Yu J.-K."/>
            <person name="Benito-Gutierrez E.L."/>
            <person name="Dubchak I."/>
            <person name="Garcia-Fernandez J."/>
            <person name="Gibson-Brown J.J."/>
            <person name="Grigoriev I.V."/>
            <person name="Horton A.C."/>
            <person name="de Jong P.J."/>
            <person name="Jurka J."/>
            <person name="Kapitonov V.V."/>
            <person name="Kohara Y."/>
            <person name="Kuroki Y."/>
            <person name="Lindquist E."/>
            <person name="Lucas S."/>
            <person name="Osoegawa K."/>
            <person name="Pennacchio L.A."/>
            <person name="Salamov A.A."/>
            <person name="Satou Y."/>
            <person name="Sauka-Spengler T."/>
            <person name="Schmutz J."/>
            <person name="Shin-I T."/>
            <person name="Toyoda A."/>
            <person name="Bronner-Fraser M."/>
            <person name="Fujiyama A."/>
            <person name="Holland L.Z."/>
            <person name="Holland P.W.H."/>
            <person name="Satoh N."/>
            <person name="Rokhsar D.S."/>
        </authorList>
    </citation>
    <scope>NUCLEOTIDE SEQUENCE [LARGE SCALE GENOMIC DNA]</scope>
    <source>
        <strain evidence="13">S238N-H82</strain>
        <tissue evidence="13">Testes</tissue>
    </source>
</reference>
<dbReference type="Gene3D" id="1.20.1070.10">
    <property type="entry name" value="Rhodopsin 7-helix transmembrane proteins"/>
    <property type="match status" value="2"/>
</dbReference>
<keyword evidence="7" id="KW-1015">Disulfide bond</keyword>
<proteinExistence type="predicted"/>
<keyword evidence="6 11" id="KW-0472">Membrane</keyword>
<feature type="domain" description="G-protein coupled receptors family 1 profile" evidence="12">
    <location>
        <begin position="59"/>
        <end position="116"/>
    </location>
</feature>
<keyword evidence="9" id="KW-0325">Glycoprotein</keyword>
<evidence type="ECO:0000313" key="13">
    <source>
        <dbReference type="EMBL" id="EEN64834.1"/>
    </source>
</evidence>
<dbReference type="PRINTS" id="PR00237">
    <property type="entry name" value="GPCRRHODOPSN"/>
</dbReference>
<dbReference type="eggNOG" id="KOG3656">
    <property type="taxonomic scope" value="Eukaryota"/>
</dbReference>
<dbReference type="SUPFAM" id="SSF81321">
    <property type="entry name" value="Family A G protein-coupled receptor-like"/>
    <property type="match status" value="1"/>
</dbReference>
<dbReference type="PROSITE" id="PS50262">
    <property type="entry name" value="G_PROTEIN_RECEP_F1_2"/>
    <property type="match status" value="1"/>
</dbReference>
<comment type="subcellular location">
    <subcellularLocation>
        <location evidence="1">Cell membrane</location>
        <topology evidence="1">Multi-pass membrane protein</topology>
    </subcellularLocation>
</comment>
<dbReference type="PANTHER" id="PTHR45695:SF23">
    <property type="entry name" value="GALANIN-LIKE G-PROTEIN COUPLED RECEPTOR NPR-9"/>
    <property type="match status" value="1"/>
</dbReference>
<dbReference type="Pfam" id="PF00001">
    <property type="entry name" value="7tm_1"/>
    <property type="match status" value="1"/>
</dbReference>
<evidence type="ECO:0000256" key="9">
    <source>
        <dbReference type="ARBA" id="ARBA00023180"/>
    </source>
</evidence>
<keyword evidence="2" id="KW-1003">Cell membrane</keyword>
<feature type="transmembrane region" description="Helical" evidence="11">
    <location>
        <begin position="44"/>
        <end position="68"/>
    </location>
</feature>
<dbReference type="InterPro" id="IPR017452">
    <property type="entry name" value="GPCR_Rhodpsn_7TM"/>
</dbReference>
<evidence type="ECO:0000256" key="1">
    <source>
        <dbReference type="ARBA" id="ARBA00004651"/>
    </source>
</evidence>
<accession>C3Y4G0</accession>
<gene>
    <name evidence="13" type="ORF">BRAFLDRAFT_89692</name>
</gene>
<dbReference type="AlphaFoldDB" id="C3Y4G0"/>
<evidence type="ECO:0000256" key="2">
    <source>
        <dbReference type="ARBA" id="ARBA00022475"/>
    </source>
</evidence>
<protein>
    <recommendedName>
        <fullName evidence="12">G-protein coupled receptors family 1 profile domain-containing protein</fullName>
    </recommendedName>
</protein>
<keyword evidence="3 11" id="KW-0812">Transmembrane</keyword>
<evidence type="ECO:0000256" key="10">
    <source>
        <dbReference type="ARBA" id="ARBA00023224"/>
    </source>
</evidence>
<evidence type="ECO:0000256" key="3">
    <source>
        <dbReference type="ARBA" id="ARBA00022692"/>
    </source>
</evidence>
<dbReference type="FunFam" id="1.20.1070.10:FF:000856">
    <property type="entry name" value="KISS1 receptor b"/>
    <property type="match status" value="1"/>
</dbReference>
<dbReference type="PANTHER" id="PTHR45695">
    <property type="entry name" value="LEUCOKININ RECEPTOR-RELATED"/>
    <property type="match status" value="1"/>
</dbReference>
<dbReference type="EMBL" id="GG666485">
    <property type="protein sequence ID" value="EEN64834.1"/>
    <property type="molecule type" value="Genomic_DNA"/>
</dbReference>
<evidence type="ECO:0000256" key="7">
    <source>
        <dbReference type="ARBA" id="ARBA00023157"/>
    </source>
</evidence>
<dbReference type="InParanoid" id="C3Y4G0"/>
<organism>
    <name type="scientific">Branchiostoma floridae</name>
    <name type="common">Florida lancelet</name>
    <name type="synonym">Amphioxus</name>
    <dbReference type="NCBI Taxonomy" id="7739"/>
    <lineage>
        <taxon>Eukaryota</taxon>
        <taxon>Metazoa</taxon>
        <taxon>Chordata</taxon>
        <taxon>Cephalochordata</taxon>
        <taxon>Leptocardii</taxon>
        <taxon>Amphioxiformes</taxon>
        <taxon>Branchiostomatidae</taxon>
        <taxon>Branchiostoma</taxon>
    </lineage>
</organism>
<keyword evidence="5" id="KW-0297">G-protein coupled receptor</keyword>
<name>C3Y4G0_BRAFL</name>